<keyword evidence="3" id="KW-1185">Reference proteome</keyword>
<evidence type="ECO:0000313" key="3">
    <source>
        <dbReference type="Proteomes" id="UP001170379"/>
    </source>
</evidence>
<sequence>MASSIIAAAWGAAEATCFFIVPDVWITRATIHSPKRGVAAAFAALGGALAGGVATFFWSQNTTPRESKRLLRKLPAISGDMIDKADAEVARVGNRGMLWGPLRGVPYKIYARAAGTQRQSFLGFLAWSVPARIPRFLLVVALSMGLIAGARKILPDGQTEKLAPRIHLGFWIAFYSWYLSVVGREPRTGSNAH</sequence>
<evidence type="ECO:0008006" key="4">
    <source>
        <dbReference type="Google" id="ProtNLM"/>
    </source>
</evidence>
<name>A0ABT7C5S0_9MICO</name>
<keyword evidence="1" id="KW-1133">Transmembrane helix</keyword>
<dbReference type="Proteomes" id="UP001170379">
    <property type="component" value="Unassembled WGS sequence"/>
</dbReference>
<keyword evidence="1" id="KW-0472">Membrane</keyword>
<evidence type="ECO:0000256" key="1">
    <source>
        <dbReference type="SAM" id="Phobius"/>
    </source>
</evidence>
<feature type="transmembrane region" description="Helical" evidence="1">
    <location>
        <begin position="39"/>
        <end position="59"/>
    </location>
</feature>
<dbReference type="EMBL" id="PXVD01000005">
    <property type="protein sequence ID" value="MDJ1370540.1"/>
    <property type="molecule type" value="Genomic_DNA"/>
</dbReference>
<reference evidence="2" key="2">
    <citation type="journal article" date="2022" name="Sci. Rep.">
        <title>In silico prediction of the enzymes involved in the degradation of the herbicide molinate by Gulosibacter molinativorax ON4T.</title>
        <authorList>
            <person name="Lopes A.R."/>
            <person name="Bunin E."/>
            <person name="Viana A.T."/>
            <person name="Froufe H."/>
            <person name="Munoz-Merida A."/>
            <person name="Pinho D."/>
            <person name="Figueiredo J."/>
            <person name="Barroso C."/>
            <person name="Vaz-Moreira I."/>
            <person name="Bellanger X."/>
            <person name="Egas C."/>
            <person name="Nunes O.C."/>
        </authorList>
    </citation>
    <scope>NUCLEOTIDE SEQUENCE</scope>
    <source>
        <strain evidence="2">ON4</strain>
    </source>
</reference>
<evidence type="ECO:0000313" key="2">
    <source>
        <dbReference type="EMBL" id="MDJ1370540.1"/>
    </source>
</evidence>
<protein>
    <recommendedName>
        <fullName evidence="4">DedA family protein</fullName>
    </recommendedName>
</protein>
<accession>A0ABT7C5S0</accession>
<organism evidence="2 3">
    <name type="scientific">Gulosibacter molinativorax</name>
    <dbReference type="NCBI Taxonomy" id="256821"/>
    <lineage>
        <taxon>Bacteria</taxon>
        <taxon>Bacillati</taxon>
        <taxon>Actinomycetota</taxon>
        <taxon>Actinomycetes</taxon>
        <taxon>Micrococcales</taxon>
        <taxon>Microbacteriaceae</taxon>
        <taxon>Gulosibacter</taxon>
    </lineage>
</organism>
<comment type="caution">
    <text evidence="2">The sequence shown here is derived from an EMBL/GenBank/DDBJ whole genome shotgun (WGS) entry which is preliminary data.</text>
</comment>
<keyword evidence="1" id="KW-0812">Transmembrane</keyword>
<reference evidence="2" key="1">
    <citation type="submission" date="2018-03" db="EMBL/GenBank/DDBJ databases">
        <authorList>
            <person name="Nunes O.C."/>
            <person name="Lopes A.R."/>
            <person name="Froufe H."/>
            <person name="Munoz-Merida A."/>
            <person name="Barroso C."/>
            <person name="Egas C."/>
        </authorList>
    </citation>
    <scope>NUCLEOTIDE SEQUENCE</scope>
    <source>
        <strain evidence="2">ON4</strain>
    </source>
</reference>
<dbReference type="RefSeq" id="WP_026936180.1">
    <property type="nucleotide sequence ID" value="NZ_CP028426.1"/>
</dbReference>
<proteinExistence type="predicted"/>
<gene>
    <name evidence="2" type="ORF">C7K25_04005</name>
</gene>